<dbReference type="PROSITE" id="PS50102">
    <property type="entry name" value="RRM"/>
    <property type="match status" value="1"/>
</dbReference>
<dbReference type="PANTHER" id="PTHR23147">
    <property type="entry name" value="SERINE/ARGININE RICH SPLICING FACTOR"/>
    <property type="match status" value="1"/>
</dbReference>
<gene>
    <name evidence="7" type="ORF">PIB30_033619</name>
</gene>
<dbReference type="InterPro" id="IPR035979">
    <property type="entry name" value="RBD_domain_sf"/>
</dbReference>
<comment type="caution">
    <text evidence="7">The sequence shown here is derived from an EMBL/GenBank/DDBJ whole genome shotgun (WGS) entry which is preliminary data.</text>
</comment>
<evidence type="ECO:0000256" key="5">
    <source>
        <dbReference type="SAM" id="MobiDB-lite"/>
    </source>
</evidence>
<keyword evidence="1" id="KW-0507">mRNA processing</keyword>
<reference evidence="7 8" key="1">
    <citation type="journal article" date="2023" name="Plants (Basel)">
        <title>Bridging the Gap: Combining Genomics and Transcriptomics Approaches to Understand Stylosanthes scabra, an Orphan Legume from the Brazilian Caatinga.</title>
        <authorList>
            <person name="Ferreira-Neto J.R.C."/>
            <person name="da Silva M.D."/>
            <person name="Binneck E."/>
            <person name="de Melo N.F."/>
            <person name="da Silva R.H."/>
            <person name="de Melo A.L.T.M."/>
            <person name="Pandolfi V."/>
            <person name="Bustamante F.O."/>
            <person name="Brasileiro-Vidal A.C."/>
            <person name="Benko-Iseppon A.M."/>
        </authorList>
    </citation>
    <scope>NUCLEOTIDE SEQUENCE [LARGE SCALE GENOMIC DNA]</scope>
    <source>
        <tissue evidence="7">Leaves</tissue>
    </source>
</reference>
<evidence type="ECO:0000256" key="3">
    <source>
        <dbReference type="ARBA" id="ARBA00023187"/>
    </source>
</evidence>
<keyword evidence="2" id="KW-0747">Spliceosome</keyword>
<dbReference type="SUPFAM" id="SSF54928">
    <property type="entry name" value="RNA-binding domain, RBD"/>
    <property type="match status" value="1"/>
</dbReference>
<dbReference type="InterPro" id="IPR012677">
    <property type="entry name" value="Nucleotide-bd_a/b_plait_sf"/>
</dbReference>
<dbReference type="InterPro" id="IPR050907">
    <property type="entry name" value="SRSF"/>
</dbReference>
<sequence>MRGTREWPVRSGYAGACDKGERVWGGTSGAKEVTQWGGRIGEFVKQECNVHTIFIDNFPETVMKGEIFKEFWRFGIVRDVYVSRKQRRNTRGPFAFVRFARRDEAYKATKEMNGSVLRGKKLHVTLSRYRREENDSKGWWKSKRLYHGRVERMRNGESKAKLSKRWVPTGRVFTNEKMKEIVKTNGDKLRRENVKGCWTPEMLNYVRIRICKEVAAKEETLLVVFDEIRPHPDHFSGSSRRVWVEVMGLPVYVWSESTFRSIAKLWGGYVYADNRTEDCASFTVARFLMDCFEWEFISEWVLIKVDDRQFEVFVKEFGAEVYSRESHPNEAERKLMNVGPATSNSESRVEETPCTVEESVPEQLERSGLVAGGVNHVNILEKETGVINEDNDVAGGLVRVTMHDDGNERTLLEDEEIVRSDSGLKLDQIGPTDKEGLNKTYGGHSDDQTLGQHVSDENSCPYLPGFGPCSESDHIHQRGANNRVSGEDCLTPSCHVREKEIQSERVNQVSKEDSEISEALKTKKLCEIGGLSFKISMKQKEVSKTSSDDNVVLAKLIGKRKLKSNLENATGRKPRPTMHNPSVGGRNLSTKIMRLGSKTKLK</sequence>
<evidence type="ECO:0000256" key="1">
    <source>
        <dbReference type="ARBA" id="ARBA00022664"/>
    </source>
</evidence>
<dbReference type="EMBL" id="JASCZI010000153">
    <property type="protein sequence ID" value="MED6109445.1"/>
    <property type="molecule type" value="Genomic_DNA"/>
</dbReference>
<dbReference type="Pfam" id="PF00076">
    <property type="entry name" value="RRM_1"/>
    <property type="match status" value="1"/>
</dbReference>
<keyword evidence="8" id="KW-1185">Reference proteome</keyword>
<dbReference type="CDD" id="cd00590">
    <property type="entry name" value="RRM_SF"/>
    <property type="match status" value="1"/>
</dbReference>
<dbReference type="SMART" id="SM00360">
    <property type="entry name" value="RRM"/>
    <property type="match status" value="1"/>
</dbReference>
<name>A0ABU6QCX7_9FABA</name>
<evidence type="ECO:0000256" key="2">
    <source>
        <dbReference type="ARBA" id="ARBA00022728"/>
    </source>
</evidence>
<evidence type="ECO:0000256" key="4">
    <source>
        <dbReference type="PROSITE-ProRule" id="PRU00176"/>
    </source>
</evidence>
<protein>
    <recommendedName>
        <fullName evidence="6">RRM domain-containing protein</fullName>
    </recommendedName>
</protein>
<feature type="domain" description="RRM" evidence="6">
    <location>
        <begin position="51"/>
        <end position="129"/>
    </location>
</feature>
<keyword evidence="3" id="KW-0508">mRNA splicing</keyword>
<evidence type="ECO:0000259" key="6">
    <source>
        <dbReference type="PROSITE" id="PS50102"/>
    </source>
</evidence>
<accession>A0ABU6QCX7</accession>
<dbReference type="Gene3D" id="3.30.70.330">
    <property type="match status" value="1"/>
</dbReference>
<proteinExistence type="predicted"/>
<dbReference type="Proteomes" id="UP001341840">
    <property type="component" value="Unassembled WGS sequence"/>
</dbReference>
<keyword evidence="4" id="KW-0694">RNA-binding</keyword>
<evidence type="ECO:0000313" key="8">
    <source>
        <dbReference type="Proteomes" id="UP001341840"/>
    </source>
</evidence>
<feature type="region of interest" description="Disordered" evidence="5">
    <location>
        <begin position="564"/>
        <end position="602"/>
    </location>
</feature>
<organism evidence="7 8">
    <name type="scientific">Stylosanthes scabra</name>
    <dbReference type="NCBI Taxonomy" id="79078"/>
    <lineage>
        <taxon>Eukaryota</taxon>
        <taxon>Viridiplantae</taxon>
        <taxon>Streptophyta</taxon>
        <taxon>Embryophyta</taxon>
        <taxon>Tracheophyta</taxon>
        <taxon>Spermatophyta</taxon>
        <taxon>Magnoliopsida</taxon>
        <taxon>eudicotyledons</taxon>
        <taxon>Gunneridae</taxon>
        <taxon>Pentapetalae</taxon>
        <taxon>rosids</taxon>
        <taxon>fabids</taxon>
        <taxon>Fabales</taxon>
        <taxon>Fabaceae</taxon>
        <taxon>Papilionoideae</taxon>
        <taxon>50 kb inversion clade</taxon>
        <taxon>dalbergioids sensu lato</taxon>
        <taxon>Dalbergieae</taxon>
        <taxon>Pterocarpus clade</taxon>
        <taxon>Stylosanthes</taxon>
    </lineage>
</organism>
<evidence type="ECO:0000313" key="7">
    <source>
        <dbReference type="EMBL" id="MED6109445.1"/>
    </source>
</evidence>
<dbReference type="InterPro" id="IPR000504">
    <property type="entry name" value="RRM_dom"/>
</dbReference>